<organism evidence="3 4">
    <name type="scientific">Pontivivens insulae</name>
    <dbReference type="NCBI Taxonomy" id="1639689"/>
    <lineage>
        <taxon>Bacteria</taxon>
        <taxon>Pseudomonadati</taxon>
        <taxon>Pseudomonadota</taxon>
        <taxon>Alphaproteobacteria</taxon>
        <taxon>Rhodobacterales</taxon>
        <taxon>Paracoccaceae</taxon>
        <taxon>Pontivivens</taxon>
    </lineage>
</organism>
<feature type="domain" description="AsmA" evidence="2">
    <location>
        <begin position="2"/>
        <end position="135"/>
    </location>
</feature>
<keyword evidence="1" id="KW-1133">Transmembrane helix</keyword>
<gene>
    <name evidence="3" type="ORF">POI8812_02329</name>
</gene>
<dbReference type="GO" id="GO:0005886">
    <property type="term" value="C:plasma membrane"/>
    <property type="evidence" value="ECO:0007669"/>
    <property type="project" value="TreeGrafter"/>
</dbReference>
<keyword evidence="1" id="KW-0472">Membrane</keyword>
<dbReference type="AlphaFoldDB" id="A0A2R8ACM8"/>
<keyword evidence="4" id="KW-1185">Reference proteome</keyword>
<evidence type="ECO:0000256" key="1">
    <source>
        <dbReference type="SAM" id="Phobius"/>
    </source>
</evidence>
<proteinExistence type="predicted"/>
<feature type="transmembrane region" description="Helical" evidence="1">
    <location>
        <begin position="7"/>
        <end position="26"/>
    </location>
</feature>
<dbReference type="OrthoDB" id="5439561at2"/>
<evidence type="ECO:0000313" key="4">
    <source>
        <dbReference type="Proteomes" id="UP000244932"/>
    </source>
</evidence>
<protein>
    <recommendedName>
        <fullName evidence="2">AsmA domain-containing protein</fullName>
    </recommendedName>
</protein>
<reference evidence="3 4" key="1">
    <citation type="submission" date="2018-03" db="EMBL/GenBank/DDBJ databases">
        <authorList>
            <person name="Keele B.F."/>
        </authorList>
    </citation>
    <scope>NUCLEOTIDE SEQUENCE [LARGE SCALE GENOMIC DNA]</scope>
    <source>
        <strain evidence="3 4">CeCT 8812</strain>
    </source>
</reference>
<name>A0A2R8ACM8_9RHOB</name>
<dbReference type="InterPro" id="IPR007844">
    <property type="entry name" value="AsmA"/>
</dbReference>
<dbReference type="Pfam" id="PF05170">
    <property type="entry name" value="AsmA"/>
    <property type="match status" value="2"/>
</dbReference>
<dbReference type="EMBL" id="OMKW01000003">
    <property type="protein sequence ID" value="SPF30001.1"/>
    <property type="molecule type" value="Genomic_DNA"/>
</dbReference>
<evidence type="ECO:0000313" key="3">
    <source>
        <dbReference type="EMBL" id="SPF30001.1"/>
    </source>
</evidence>
<dbReference type="InterPro" id="IPR052894">
    <property type="entry name" value="AsmA-related"/>
</dbReference>
<feature type="domain" description="AsmA" evidence="2">
    <location>
        <begin position="397"/>
        <end position="622"/>
    </location>
</feature>
<evidence type="ECO:0000259" key="2">
    <source>
        <dbReference type="Pfam" id="PF05170"/>
    </source>
</evidence>
<dbReference type="Proteomes" id="UP000244932">
    <property type="component" value="Unassembled WGS sequence"/>
</dbReference>
<dbReference type="PANTHER" id="PTHR30441:SF4">
    <property type="entry name" value="PROTEIN ASMA"/>
    <property type="match status" value="1"/>
</dbReference>
<dbReference type="PANTHER" id="PTHR30441">
    <property type="entry name" value="DUF748 DOMAIN-CONTAINING PROTEIN"/>
    <property type="match status" value="1"/>
</dbReference>
<sequence>MKILFRLIVILLVLLVVGAGLLWFALPTDRIGRIASDRLEAATGRTLTLSGEFTPSLWPNIGVTTGPLAISNAEWAEEPVFVSAQGASVAVDLMALIGGDVRIVDLTLDQPVIQLERAADGRTNWTFETAETTGTQEPGGASAPAITELSAQVLDGRIRFVDGVSGTVRDVQALNVSADITDTGRMVALDGAASIDGIASSVVGTARFAEALAMGAVTLDMAVETDLGTLSYVGDFTDIAQFDGILQISLPNPNAAMALAGLAPLPAAAGNISNLTLDAAVVAEGGDTVIEGTGGVTRDGVEVALFLNGSGALPDGPISVDSRVSAGELADISFSGLVDTATLGVSGPLRITAPSAVEAAAWGAGGEVALPPGLSGPVQIAGFLDANPTRAALSDARIAVGDLDASGRVAASLAGRPRLDGDLTLAVLDLDRFTSGDGAESAPSSRGEGWPTDPLPYDLLDLADADLSLDVGVLRQGNLELGRTRVGVRLNAGDLRLDIQEANGFGGVLTGAIGVNGPSQSIDIDLSLGGVRLERVLGFVAGTDRLEGQAALAADLTARGSSINAIMQSLTGQIRSDMADGALKGVNLAALARNFTDPGGSTLRTDFTEAAVALDITNGTAQVSTLSALGPLIRLAGEGIVAIGAQSLDLTLRPRIVGDLQGQGGSLDAGGITLPVLVTGPWSDLSFRPDLSALEDLAREEVKAEVDEAIDNAVDDARDRVEERLQEELGSTGEGSVEDQLRDGLENRLREGLGSIFR</sequence>
<accession>A0A2R8ACM8</accession>
<dbReference type="RefSeq" id="WP_108782727.1">
    <property type="nucleotide sequence ID" value="NZ_OMKW01000003.1"/>
</dbReference>
<dbReference type="GO" id="GO:0090313">
    <property type="term" value="P:regulation of protein targeting to membrane"/>
    <property type="evidence" value="ECO:0007669"/>
    <property type="project" value="TreeGrafter"/>
</dbReference>
<keyword evidence="1" id="KW-0812">Transmembrane</keyword>